<organism evidence="1 2">
    <name type="scientific">Dethiosulfatarculus sandiegensis</name>
    <dbReference type="NCBI Taxonomy" id="1429043"/>
    <lineage>
        <taxon>Bacteria</taxon>
        <taxon>Pseudomonadati</taxon>
        <taxon>Thermodesulfobacteriota</taxon>
        <taxon>Desulfarculia</taxon>
        <taxon>Desulfarculales</taxon>
        <taxon>Desulfarculaceae</taxon>
        <taxon>Dethiosulfatarculus</taxon>
    </lineage>
</organism>
<reference evidence="1 2" key="1">
    <citation type="submission" date="2013-11" db="EMBL/GenBank/DDBJ databases">
        <title>Metagenomic analysis of a methanogenic consortium involved in long chain n-alkane degradation.</title>
        <authorList>
            <person name="Davidova I.A."/>
            <person name="Callaghan A.V."/>
            <person name="Wawrik B."/>
            <person name="Pruitt S."/>
            <person name="Marks C."/>
            <person name="Duncan K.E."/>
            <person name="Suflita J.M."/>
        </authorList>
    </citation>
    <scope>NUCLEOTIDE SEQUENCE [LARGE SCALE GENOMIC DNA]</scope>
    <source>
        <strain evidence="1 2">SPR</strain>
    </source>
</reference>
<dbReference type="AlphaFoldDB" id="A0A0D2HZ16"/>
<evidence type="ECO:0000313" key="1">
    <source>
        <dbReference type="EMBL" id="KIX15488.1"/>
    </source>
</evidence>
<dbReference type="EMBL" id="AZAC01000003">
    <property type="protein sequence ID" value="KIX15488.1"/>
    <property type="molecule type" value="Genomic_DNA"/>
</dbReference>
<evidence type="ECO:0000313" key="2">
    <source>
        <dbReference type="Proteomes" id="UP000032233"/>
    </source>
</evidence>
<keyword evidence="2" id="KW-1185">Reference proteome</keyword>
<protein>
    <submittedName>
        <fullName evidence="1">Uncharacterized protein</fullName>
    </submittedName>
</protein>
<sequence>MLFGAAFPVDIRGVVDSGHWWYRFKSFSNNNDVIPKRGLNLPLTLSWGKLFEWRLK</sequence>
<dbReference type="Proteomes" id="UP000032233">
    <property type="component" value="Unassembled WGS sequence"/>
</dbReference>
<gene>
    <name evidence="1" type="ORF">X474_04485</name>
</gene>
<accession>A0A0D2HZ16</accession>
<proteinExistence type="predicted"/>
<dbReference type="STRING" id="1429043.X474_04485"/>
<comment type="caution">
    <text evidence="1">The sequence shown here is derived from an EMBL/GenBank/DDBJ whole genome shotgun (WGS) entry which is preliminary data.</text>
</comment>
<dbReference type="InParanoid" id="A0A0D2HZ16"/>
<name>A0A0D2HZ16_9BACT</name>